<dbReference type="AlphaFoldDB" id="A0A9W4QVB6"/>
<name>A0A9W4QVB6_PSEHA</name>
<comment type="caution">
    <text evidence="1">The sequence shown here is derived from an EMBL/GenBank/DDBJ whole genome shotgun (WGS) entry which is preliminary data.</text>
</comment>
<organism evidence="1 2">
    <name type="scientific">Pseudoalteromonas haloplanktis</name>
    <name type="common">Alteromonas haloplanktis</name>
    <dbReference type="NCBI Taxonomy" id="228"/>
    <lineage>
        <taxon>Bacteria</taxon>
        <taxon>Pseudomonadati</taxon>
        <taxon>Pseudomonadota</taxon>
        <taxon>Gammaproteobacteria</taxon>
        <taxon>Alteromonadales</taxon>
        <taxon>Pseudoalteromonadaceae</taxon>
        <taxon>Pseudoalteromonas</taxon>
    </lineage>
</organism>
<gene>
    <name evidence="1" type="ORF">PSEHALCIP103_01021</name>
</gene>
<dbReference type="RefSeq" id="WP_076920678.1">
    <property type="nucleotide sequence ID" value="NZ_CAMAPB010000010.1"/>
</dbReference>
<protein>
    <submittedName>
        <fullName evidence="1">Uncharacterized protein</fullName>
    </submittedName>
</protein>
<keyword evidence="2" id="KW-1185">Reference proteome</keyword>
<reference evidence="1" key="1">
    <citation type="submission" date="2022-07" db="EMBL/GenBank/DDBJ databases">
        <authorList>
            <person name="Criscuolo A."/>
        </authorList>
    </citation>
    <scope>NUCLEOTIDE SEQUENCE</scope>
    <source>
        <strain evidence="1">CIP103197</strain>
    </source>
</reference>
<evidence type="ECO:0000313" key="1">
    <source>
        <dbReference type="EMBL" id="CAH9054368.1"/>
    </source>
</evidence>
<evidence type="ECO:0000313" key="2">
    <source>
        <dbReference type="Proteomes" id="UP001152447"/>
    </source>
</evidence>
<proteinExistence type="predicted"/>
<dbReference type="EMBL" id="CAMAPB010000010">
    <property type="protein sequence ID" value="CAH9054368.1"/>
    <property type="molecule type" value="Genomic_DNA"/>
</dbReference>
<dbReference type="Proteomes" id="UP001152447">
    <property type="component" value="Unassembled WGS sequence"/>
</dbReference>
<accession>A0A9W4QVB6</accession>
<sequence length="147" mass="17117">MIILESQVFKTIPKSPEQSFIFLNNTQTDKVVDGTYLELCIKAGWKYLAFMTDDTPYEDMLHIHLLNERLDIIDSATIGSMYSTGSFRNYNIQNSNTLTFHFIGDTEWKIQILDSKEFLFPLISSLKGVSRKNIFYQYFKIYSNPSL</sequence>